<dbReference type="PIRSF" id="PIRSF017082">
    <property type="entry name" value="YflP"/>
    <property type="match status" value="1"/>
</dbReference>
<dbReference type="Proteomes" id="UP001549320">
    <property type="component" value="Unassembled WGS sequence"/>
</dbReference>
<dbReference type="InterPro" id="IPR005064">
    <property type="entry name" value="BUG"/>
</dbReference>
<accession>A0ABV2Q805</accession>
<dbReference type="InterPro" id="IPR042100">
    <property type="entry name" value="Bug_dom1"/>
</dbReference>
<keyword evidence="2" id="KW-0732">Signal</keyword>
<name>A0ABV2Q805_9BURK</name>
<evidence type="ECO:0000256" key="2">
    <source>
        <dbReference type="SAM" id="SignalP"/>
    </source>
</evidence>
<dbReference type="Gene3D" id="3.40.190.10">
    <property type="entry name" value="Periplasmic binding protein-like II"/>
    <property type="match status" value="1"/>
</dbReference>
<dbReference type="SUPFAM" id="SSF53850">
    <property type="entry name" value="Periplasmic binding protein-like II"/>
    <property type="match status" value="1"/>
</dbReference>
<evidence type="ECO:0000313" key="4">
    <source>
        <dbReference type="Proteomes" id="UP001549320"/>
    </source>
</evidence>
<gene>
    <name evidence="3" type="ORF">ABIE13_002265</name>
</gene>
<dbReference type="Gene3D" id="3.40.190.150">
    <property type="entry name" value="Bordetella uptake gene, domain 1"/>
    <property type="match status" value="1"/>
</dbReference>
<sequence length="323" mass="33767">MNLRVAQRLLMAATLVASSFALAQGYPDKPIKLIVPYPPGASTDVTARLIGQKVSALLGQPVIVDNKGGASGNIGTEFVAKQPADGYTFMLGTDATHAANSYLVAKATFNPLKDFTPLGLAAMNPIVLVVHPSVPAHNLKEYVEGVRSGKIASAFGSSGTGSPHQLAGELLKSRTKAPLLHVPYRGGGPAVTDVLGGQIPAIFSSVISVLPYIQAGKLRALAVTDGKRYAGLPNVPTIGETYDGFDVPSWLAFFGPAKLPEAIAQRLSGAISTALQDPEIKAKLDSNGLVVPSDPSPKALAELQQRDYTLKGKIIREAGVQIE</sequence>
<dbReference type="Pfam" id="PF03401">
    <property type="entry name" value="TctC"/>
    <property type="match status" value="1"/>
</dbReference>
<comment type="similarity">
    <text evidence="1">Belongs to the UPF0065 (bug) family.</text>
</comment>
<keyword evidence="3" id="KW-0675">Receptor</keyword>
<dbReference type="CDD" id="cd07012">
    <property type="entry name" value="PBP2_Bug_TTT"/>
    <property type="match status" value="1"/>
</dbReference>
<keyword evidence="4" id="KW-1185">Reference proteome</keyword>
<dbReference type="PANTHER" id="PTHR42928">
    <property type="entry name" value="TRICARBOXYLATE-BINDING PROTEIN"/>
    <property type="match status" value="1"/>
</dbReference>
<organism evidence="3 4">
    <name type="scientific">Ottowia thiooxydans</name>
    <dbReference type="NCBI Taxonomy" id="219182"/>
    <lineage>
        <taxon>Bacteria</taxon>
        <taxon>Pseudomonadati</taxon>
        <taxon>Pseudomonadota</taxon>
        <taxon>Betaproteobacteria</taxon>
        <taxon>Burkholderiales</taxon>
        <taxon>Comamonadaceae</taxon>
        <taxon>Ottowia</taxon>
    </lineage>
</organism>
<evidence type="ECO:0000313" key="3">
    <source>
        <dbReference type="EMBL" id="MET4577154.1"/>
    </source>
</evidence>
<evidence type="ECO:0000256" key="1">
    <source>
        <dbReference type="ARBA" id="ARBA00006987"/>
    </source>
</evidence>
<protein>
    <submittedName>
        <fullName evidence="3">Tripartite-type tricarboxylate transporter receptor subunit TctC</fullName>
    </submittedName>
</protein>
<dbReference type="EMBL" id="JBEPSH010000004">
    <property type="protein sequence ID" value="MET4577154.1"/>
    <property type="molecule type" value="Genomic_DNA"/>
</dbReference>
<feature type="chain" id="PRO_5046711026" evidence="2">
    <location>
        <begin position="24"/>
        <end position="323"/>
    </location>
</feature>
<dbReference type="RefSeq" id="WP_354443305.1">
    <property type="nucleotide sequence ID" value="NZ_JBEPSH010000004.1"/>
</dbReference>
<proteinExistence type="inferred from homology"/>
<feature type="signal peptide" evidence="2">
    <location>
        <begin position="1"/>
        <end position="23"/>
    </location>
</feature>
<dbReference type="PANTHER" id="PTHR42928:SF5">
    <property type="entry name" value="BLR1237 PROTEIN"/>
    <property type="match status" value="1"/>
</dbReference>
<comment type="caution">
    <text evidence="3">The sequence shown here is derived from an EMBL/GenBank/DDBJ whole genome shotgun (WGS) entry which is preliminary data.</text>
</comment>
<reference evidence="3 4" key="1">
    <citation type="submission" date="2024-06" db="EMBL/GenBank/DDBJ databases">
        <title>Sorghum-associated microbial communities from plants grown in Nebraska, USA.</title>
        <authorList>
            <person name="Schachtman D."/>
        </authorList>
    </citation>
    <scope>NUCLEOTIDE SEQUENCE [LARGE SCALE GENOMIC DNA]</scope>
    <source>
        <strain evidence="3 4">2709</strain>
    </source>
</reference>